<proteinExistence type="inferred from homology"/>
<evidence type="ECO:0000256" key="10">
    <source>
        <dbReference type="PIRSR" id="PIRSR601088-4"/>
    </source>
</evidence>
<dbReference type="InterPro" id="IPR001088">
    <property type="entry name" value="Glyco_hydro_4"/>
</dbReference>
<keyword evidence="9" id="KW-0170">Cobalt</keyword>
<feature type="domain" description="Glycosyl hydrolase family 4 C-terminal" evidence="13">
    <location>
        <begin position="190"/>
        <end position="425"/>
    </location>
</feature>
<dbReference type="KEGG" id="lse:F1C12_11645"/>
<dbReference type="PANTHER" id="PTHR32092:SF5">
    <property type="entry name" value="6-PHOSPHO-BETA-GLUCOSIDASE"/>
    <property type="match status" value="1"/>
</dbReference>
<dbReference type="PROSITE" id="PS01324">
    <property type="entry name" value="GLYCOSYL_HYDROL_F4"/>
    <property type="match status" value="1"/>
</dbReference>
<keyword evidence="5 9" id="KW-0464">Manganese</keyword>
<reference evidence="15" key="1">
    <citation type="submission" date="2019-09" db="EMBL/GenBank/DDBJ databases">
        <title>Antimicrobial potential of Antarctic Bacteria.</title>
        <authorList>
            <person name="Benaud N."/>
            <person name="Edwards R.J."/>
            <person name="Ferrari B.C."/>
        </authorList>
    </citation>
    <scope>NUCLEOTIDE SEQUENCE [LARGE SCALE GENOMIC DNA]</scope>
    <source>
        <strain evidence="15">INR9</strain>
    </source>
</reference>
<dbReference type="EMBL" id="CP043641">
    <property type="protein sequence ID" value="QNE35712.1"/>
    <property type="molecule type" value="Genomic_DNA"/>
</dbReference>
<keyword evidence="9" id="KW-0408">Iron</keyword>
<evidence type="ECO:0000313" key="14">
    <source>
        <dbReference type="EMBL" id="QNE35712.1"/>
    </source>
</evidence>
<keyword evidence="6 11" id="KW-0326">Glycosidase</keyword>
<evidence type="ECO:0000256" key="11">
    <source>
        <dbReference type="RuleBase" id="RU361152"/>
    </source>
</evidence>
<dbReference type="Gene3D" id="3.40.50.720">
    <property type="entry name" value="NAD(P)-binding Rossmann-like Domain"/>
    <property type="match status" value="1"/>
</dbReference>
<organism evidence="14 15">
    <name type="scientific">Leifsonia shinshuensis</name>
    <dbReference type="NCBI Taxonomy" id="150026"/>
    <lineage>
        <taxon>Bacteria</taxon>
        <taxon>Bacillati</taxon>
        <taxon>Actinomycetota</taxon>
        <taxon>Actinomycetes</taxon>
        <taxon>Micrococcales</taxon>
        <taxon>Microbacteriaceae</taxon>
        <taxon>Leifsonia</taxon>
    </lineage>
</organism>
<accession>A0A7G6YB47</accession>
<feature type="active site" description="Proton donor" evidence="7">
    <location>
        <position position="166"/>
    </location>
</feature>
<dbReference type="RefSeq" id="WP_185275177.1">
    <property type="nucleotide sequence ID" value="NZ_CP043641.1"/>
</dbReference>
<dbReference type="GO" id="GO:0016616">
    <property type="term" value="F:oxidoreductase activity, acting on the CH-OH group of donors, NAD or NADP as acceptor"/>
    <property type="evidence" value="ECO:0007669"/>
    <property type="project" value="InterPro"/>
</dbReference>
<dbReference type="InterPro" id="IPR015955">
    <property type="entry name" value="Lactate_DH/Glyco_Ohase_4_C"/>
</dbReference>
<evidence type="ECO:0000256" key="12">
    <source>
        <dbReference type="SAM" id="MobiDB-lite"/>
    </source>
</evidence>
<comment type="cofactor">
    <cofactor evidence="11">
        <name>NAD(+)</name>
        <dbReference type="ChEBI" id="CHEBI:57540"/>
    </cofactor>
    <text evidence="11">Binds 1 NAD(+) per subunit.</text>
</comment>
<dbReference type="InterPro" id="IPR022616">
    <property type="entry name" value="Glyco_hydro_4_C"/>
</dbReference>
<dbReference type="InterPro" id="IPR036291">
    <property type="entry name" value="NAD(P)-bd_dom_sf"/>
</dbReference>
<sequence length="462" mass="49301">MKLSILGGGGFRTPYVWQAMLRDTGSPRVDEVCLYDVDTEKLTTMAALLAQLAAGTPGAPRLTTTTSLDEAIAGSDFVFSAIRVGGLEGRRCDEHVALDLGVLGQETTGPGGIAYALRTVPVMVGVAETIARLAPNAFVMNFTNPAGIITEAMQGVLGDRVVGICDTPSGLGRRVAAALGVDQSRIHMDYVGLNHLGWMRGVYHDGRNVLPDFLADDRLLGELEEGQVFGAEWIRELGVIPNEYLYYYYFNRDAVRAMIAAGTTRGDFLARTQSEFWELSRDSGDKADLWRRTVERRSASYMAEATGGTQDEPAHHHEASTDLADQGYAGVALGVMNAITRNEQATMILNVRNRGTIAGLPDDAVIEVPTLVDANGAHPLSVPAPSLHQLGLMAQVKEVERHAIAAALTGSASEALLAFALHPLVESVPTARELLRGYTAAHPQLAELFGGAAVDALAPAGR</sequence>
<dbReference type="GO" id="GO:0046872">
    <property type="term" value="F:metal ion binding"/>
    <property type="evidence" value="ECO:0007669"/>
    <property type="project" value="UniProtKB-KW"/>
</dbReference>
<feature type="binding site" evidence="9">
    <location>
        <position position="165"/>
    </location>
    <ligand>
        <name>Mn(2+)</name>
        <dbReference type="ChEBI" id="CHEBI:29035"/>
    </ligand>
</feature>
<evidence type="ECO:0000256" key="6">
    <source>
        <dbReference type="ARBA" id="ARBA00023295"/>
    </source>
</evidence>
<keyword evidence="4 11" id="KW-0520">NAD</keyword>
<evidence type="ECO:0000256" key="7">
    <source>
        <dbReference type="PIRSR" id="PIRSR601088-1"/>
    </source>
</evidence>
<feature type="binding site" evidence="9">
    <location>
        <position position="195"/>
    </location>
    <ligand>
        <name>Mn(2+)</name>
        <dbReference type="ChEBI" id="CHEBI:29035"/>
    </ligand>
</feature>
<evidence type="ECO:0000256" key="5">
    <source>
        <dbReference type="ARBA" id="ARBA00023211"/>
    </source>
</evidence>
<gene>
    <name evidence="14" type="ORF">F1C12_11645</name>
</gene>
<evidence type="ECO:0000256" key="1">
    <source>
        <dbReference type="ARBA" id="ARBA00010141"/>
    </source>
</evidence>
<feature type="active site" description="Proton acceptor" evidence="7">
    <location>
        <position position="244"/>
    </location>
</feature>
<evidence type="ECO:0000256" key="3">
    <source>
        <dbReference type="ARBA" id="ARBA00022801"/>
    </source>
</evidence>
<dbReference type="GO" id="GO:0004553">
    <property type="term" value="F:hydrolase activity, hydrolyzing O-glycosyl compounds"/>
    <property type="evidence" value="ECO:0007669"/>
    <property type="project" value="InterPro"/>
</dbReference>
<dbReference type="InterPro" id="IPR019802">
    <property type="entry name" value="GlycHydrolase_4_CS"/>
</dbReference>
<dbReference type="AlphaFoldDB" id="A0A7G6YB47"/>
<dbReference type="Pfam" id="PF02056">
    <property type="entry name" value="Glyco_hydro_4"/>
    <property type="match status" value="1"/>
</dbReference>
<feature type="binding site" evidence="8">
    <location>
        <position position="144"/>
    </location>
    <ligand>
        <name>substrate</name>
    </ligand>
</feature>
<evidence type="ECO:0000256" key="2">
    <source>
        <dbReference type="ARBA" id="ARBA00022723"/>
    </source>
</evidence>
<comment type="similarity">
    <text evidence="1 11">Belongs to the glycosyl hydrolase 4 family.</text>
</comment>
<dbReference type="PRINTS" id="PR00732">
    <property type="entry name" value="GLHYDRLASE4"/>
</dbReference>
<dbReference type="Gene3D" id="3.90.110.10">
    <property type="entry name" value="Lactate dehydrogenase/glycoside hydrolase, family 4, C-terminal"/>
    <property type="match status" value="1"/>
</dbReference>
<keyword evidence="3 11" id="KW-0378">Hydrolase</keyword>
<dbReference type="Pfam" id="PF11975">
    <property type="entry name" value="Glyco_hydro_4C"/>
    <property type="match status" value="1"/>
</dbReference>
<evidence type="ECO:0000256" key="9">
    <source>
        <dbReference type="PIRSR" id="PIRSR601088-3"/>
    </source>
</evidence>
<dbReference type="PANTHER" id="PTHR32092">
    <property type="entry name" value="6-PHOSPHO-BETA-GLUCOSIDASE-RELATED"/>
    <property type="match status" value="1"/>
</dbReference>
<dbReference type="SUPFAM" id="SSF56327">
    <property type="entry name" value="LDH C-terminal domain-like"/>
    <property type="match status" value="1"/>
</dbReference>
<keyword evidence="2 9" id="KW-0479">Metal-binding</keyword>
<dbReference type="Proteomes" id="UP000515511">
    <property type="component" value="Chromosome"/>
</dbReference>
<protein>
    <submittedName>
        <fullName evidence="14">6-phospho-beta-glucosidase</fullName>
    </submittedName>
</protein>
<feature type="site" description="Increases basicity of active site Tyr" evidence="10">
    <location>
        <position position="106"/>
    </location>
</feature>
<evidence type="ECO:0000259" key="13">
    <source>
        <dbReference type="Pfam" id="PF11975"/>
    </source>
</evidence>
<evidence type="ECO:0000313" key="15">
    <source>
        <dbReference type="Proteomes" id="UP000515511"/>
    </source>
</evidence>
<keyword evidence="9" id="KW-0533">Nickel</keyword>
<feature type="region of interest" description="Disordered" evidence="12">
    <location>
        <begin position="301"/>
        <end position="320"/>
    </location>
</feature>
<feature type="binding site" evidence="8">
    <location>
        <position position="90"/>
    </location>
    <ligand>
        <name>substrate</name>
    </ligand>
</feature>
<dbReference type="GO" id="GO:0005975">
    <property type="term" value="P:carbohydrate metabolic process"/>
    <property type="evidence" value="ECO:0007669"/>
    <property type="project" value="InterPro"/>
</dbReference>
<dbReference type="CDD" id="cd05296">
    <property type="entry name" value="GH4_P_beta_glucosidase"/>
    <property type="match status" value="1"/>
</dbReference>
<evidence type="ECO:0000256" key="8">
    <source>
        <dbReference type="PIRSR" id="PIRSR601088-2"/>
    </source>
</evidence>
<dbReference type="SUPFAM" id="SSF51735">
    <property type="entry name" value="NAD(P)-binding Rossmann-fold domains"/>
    <property type="match status" value="1"/>
</dbReference>
<evidence type="ECO:0000256" key="4">
    <source>
        <dbReference type="ARBA" id="ARBA00023027"/>
    </source>
</evidence>
<name>A0A7G6YB47_9MICO</name>